<sequence length="304" mass="34036">MDRIRQMQAFIQVMKSGNFTRAAEALRLPRSTVSTLIQELEDRLGVQLLRRSTRRMTPTFEGTQFVKTAREIVDAIEASEQMFHPTSQQMTGRLRIDMPSRIGRRIIIPALPSLITMHPDVELEVSMTDRMVDLVSEGIDCVIRVGELSDSDLICRKLGEIDIITCASPTYLARMGTPATPEALGAHQVVNYTSRFPTAMPAWEYVAHGKLEVVPMTSVISVNNVEGYLAAALAGMGLIQIPAFDVRDLLDSAELVEVLPQFRAPSMPLTLLYARRRNVPARIRIFQHWVSDLLRKEGVFDGSE</sequence>
<evidence type="ECO:0000256" key="1">
    <source>
        <dbReference type="ARBA" id="ARBA00009437"/>
    </source>
</evidence>
<dbReference type="HOGENOM" id="CLU_039613_16_3_4"/>
<dbReference type="PRINTS" id="PR00039">
    <property type="entry name" value="HTHLYSR"/>
</dbReference>
<dbReference type="InterPro" id="IPR000847">
    <property type="entry name" value="LysR_HTH_N"/>
</dbReference>
<evidence type="ECO:0000256" key="2">
    <source>
        <dbReference type="ARBA" id="ARBA00023015"/>
    </source>
</evidence>
<dbReference type="GO" id="GO:0043565">
    <property type="term" value="F:sequence-specific DNA binding"/>
    <property type="evidence" value="ECO:0007669"/>
    <property type="project" value="TreeGrafter"/>
</dbReference>
<dbReference type="PATRIC" id="fig|1247726.3.peg.3092"/>
<evidence type="ECO:0000256" key="4">
    <source>
        <dbReference type="ARBA" id="ARBA00023163"/>
    </source>
</evidence>
<dbReference type="InterPro" id="IPR036388">
    <property type="entry name" value="WH-like_DNA-bd_sf"/>
</dbReference>
<keyword evidence="7" id="KW-1185">Reference proteome</keyword>
<dbReference type="CDD" id="cd08472">
    <property type="entry name" value="PBP2_CrgA_like_3"/>
    <property type="match status" value="1"/>
</dbReference>
<proteinExistence type="inferred from homology"/>
<comment type="similarity">
    <text evidence="1">Belongs to the LysR transcriptional regulatory family.</text>
</comment>
<dbReference type="Gene3D" id="3.40.190.290">
    <property type="match status" value="1"/>
</dbReference>
<evidence type="ECO:0000259" key="5">
    <source>
        <dbReference type="PROSITE" id="PS50931"/>
    </source>
</evidence>
<evidence type="ECO:0000256" key="3">
    <source>
        <dbReference type="ARBA" id="ARBA00023125"/>
    </source>
</evidence>
<dbReference type="FunFam" id="3.40.190.290:FF:000001">
    <property type="entry name" value="Transcriptional regulator, LysR family"/>
    <property type="match status" value="1"/>
</dbReference>
<evidence type="ECO:0000313" key="6">
    <source>
        <dbReference type="EMBL" id="AHG64882.1"/>
    </source>
</evidence>
<keyword evidence="4" id="KW-0804">Transcription</keyword>
<keyword evidence="2" id="KW-0805">Transcription regulation</keyword>
<dbReference type="PANTHER" id="PTHR30537">
    <property type="entry name" value="HTH-TYPE TRANSCRIPTIONAL REGULATOR"/>
    <property type="match status" value="1"/>
</dbReference>
<dbReference type="STRING" id="1247726.MIM_c28140"/>
<organism evidence="6 7">
    <name type="scientific">Advenella mimigardefordensis (strain DSM 17166 / LMG 22922 / DPN7)</name>
    <dbReference type="NCBI Taxonomy" id="1247726"/>
    <lineage>
        <taxon>Bacteria</taxon>
        <taxon>Pseudomonadati</taxon>
        <taxon>Pseudomonadota</taxon>
        <taxon>Betaproteobacteria</taxon>
        <taxon>Burkholderiales</taxon>
        <taxon>Alcaligenaceae</taxon>
    </lineage>
</organism>
<dbReference type="InterPro" id="IPR036390">
    <property type="entry name" value="WH_DNA-bd_sf"/>
</dbReference>
<name>W0PGN9_ADVMD</name>
<dbReference type="GO" id="GO:0003700">
    <property type="term" value="F:DNA-binding transcription factor activity"/>
    <property type="evidence" value="ECO:0007669"/>
    <property type="project" value="InterPro"/>
</dbReference>
<feature type="domain" description="HTH lysR-type" evidence="5">
    <location>
        <begin position="1"/>
        <end position="59"/>
    </location>
</feature>
<dbReference type="eggNOG" id="COG0583">
    <property type="taxonomic scope" value="Bacteria"/>
</dbReference>
<keyword evidence="3" id="KW-0238">DNA-binding</keyword>
<dbReference type="Pfam" id="PF00126">
    <property type="entry name" value="HTH_1"/>
    <property type="match status" value="1"/>
</dbReference>
<dbReference type="EMBL" id="CP003915">
    <property type="protein sequence ID" value="AHG64882.1"/>
    <property type="molecule type" value="Genomic_DNA"/>
</dbReference>
<dbReference type="GO" id="GO:0006351">
    <property type="term" value="P:DNA-templated transcription"/>
    <property type="evidence" value="ECO:0007669"/>
    <property type="project" value="TreeGrafter"/>
</dbReference>
<dbReference type="SUPFAM" id="SSF46785">
    <property type="entry name" value="Winged helix' DNA-binding domain"/>
    <property type="match status" value="1"/>
</dbReference>
<gene>
    <name evidence="6" type="ORF">MIM_c28140</name>
</gene>
<dbReference type="Proteomes" id="UP000019095">
    <property type="component" value="Chromosome"/>
</dbReference>
<evidence type="ECO:0000313" key="7">
    <source>
        <dbReference type="Proteomes" id="UP000019095"/>
    </source>
</evidence>
<reference evidence="6 7" key="1">
    <citation type="journal article" date="2014" name="Microbiology">
        <title>Unravelling the complete genome sequence of Advenella mimigardefordensis strain DPN7T and novel insights in the catabolism of the xenobiotic polythioester precursor 3,3'-dithiodipropionate.</title>
        <authorList>
            <person name="Wubbeler J.H."/>
            <person name="Hiessl S."/>
            <person name="Schuldes J."/>
            <person name="Thurmer A."/>
            <person name="Daniel R."/>
            <person name="Steinbuchel A."/>
        </authorList>
    </citation>
    <scope>NUCLEOTIDE SEQUENCE [LARGE SCALE GENOMIC DNA]</scope>
    <source>
        <strain evidence="7">DSM 17166 / LMG 22922 / DPN7</strain>
    </source>
</reference>
<dbReference type="Gene3D" id="1.10.10.10">
    <property type="entry name" value="Winged helix-like DNA-binding domain superfamily/Winged helix DNA-binding domain"/>
    <property type="match status" value="1"/>
</dbReference>
<dbReference type="FunFam" id="1.10.10.10:FF:000001">
    <property type="entry name" value="LysR family transcriptional regulator"/>
    <property type="match status" value="1"/>
</dbReference>
<protein>
    <submittedName>
        <fullName evidence="6">Transcriptional regulator, LysR family</fullName>
    </submittedName>
</protein>
<dbReference type="InterPro" id="IPR005119">
    <property type="entry name" value="LysR_subst-bd"/>
</dbReference>
<dbReference type="KEGG" id="amim:MIM_c28140"/>
<dbReference type="PROSITE" id="PS50931">
    <property type="entry name" value="HTH_LYSR"/>
    <property type="match status" value="1"/>
</dbReference>
<accession>W0PGN9</accession>
<dbReference type="RefSeq" id="WP_025373532.1">
    <property type="nucleotide sequence ID" value="NZ_CP003915.1"/>
</dbReference>
<dbReference type="AlphaFoldDB" id="W0PGN9"/>
<dbReference type="InterPro" id="IPR058163">
    <property type="entry name" value="LysR-type_TF_proteobact-type"/>
</dbReference>
<dbReference type="SUPFAM" id="SSF53850">
    <property type="entry name" value="Periplasmic binding protein-like II"/>
    <property type="match status" value="1"/>
</dbReference>
<dbReference type="PANTHER" id="PTHR30537:SF72">
    <property type="entry name" value="LYSR FAMILY TRANSCRIPTIONAL REGULATOR"/>
    <property type="match status" value="1"/>
</dbReference>
<dbReference type="Pfam" id="PF03466">
    <property type="entry name" value="LysR_substrate"/>
    <property type="match status" value="1"/>
</dbReference>